<evidence type="ECO:0000313" key="1">
    <source>
        <dbReference type="EMBL" id="DAG98346.1"/>
    </source>
</evidence>
<sequence>MANVRSYNVFNDIQKRIDSGFVYMDSNGNLYKAESLRKAFFKEYSEQVREMSIDPIETPYSEFEDEKMKDFITLDEVQEIIMDAFEMDETTENEEGQNEK</sequence>
<proteinExistence type="predicted"/>
<accession>A0A8S5VUG9</accession>
<dbReference type="EMBL" id="BK035399">
    <property type="protein sequence ID" value="DAG98346.1"/>
    <property type="molecule type" value="Genomic_DNA"/>
</dbReference>
<organism evidence="1">
    <name type="scientific">Tectiviridae sp</name>
    <dbReference type="NCBI Taxonomy" id="2831614"/>
    <lineage>
        <taxon>Viruses</taxon>
        <taxon>Varidnaviria</taxon>
        <taxon>Bamfordvirae</taxon>
        <taxon>Preplasmiviricota</taxon>
        <taxon>Prepoliviricotina</taxon>
        <taxon>Tectiliviricetes</taxon>
        <taxon>Kalamavirales</taxon>
        <taxon>Tectiviridae</taxon>
    </lineage>
</organism>
<name>A0A8S5VUG9_9VIRU</name>
<protein>
    <submittedName>
        <fullName evidence="1">Uncharacterized protein</fullName>
    </submittedName>
</protein>
<reference evidence="1" key="1">
    <citation type="journal article" date="2021" name="Proc. Natl. Acad. Sci. U.S.A.">
        <title>A Catalog of Tens of Thousands of Viruses from Human Metagenomes Reveals Hidden Associations with Chronic Diseases.</title>
        <authorList>
            <person name="Tisza M.J."/>
            <person name="Buck C.B."/>
        </authorList>
    </citation>
    <scope>NUCLEOTIDE SEQUENCE</scope>
    <source>
        <strain evidence="1">CtUCb13</strain>
    </source>
</reference>